<accession>A0ACC2KME4</accession>
<keyword evidence="2" id="KW-1185">Reference proteome</keyword>
<sequence>MLKEGRSSKLGKGTNVIKTGAFVGGPFGFAEKSPARMDILMPAIGYQGSDHASVDLRPVGSAILKEAKIFDTVHAFRQTVVFSDEAFMAMLKSFLPQTNIFIVTNSEIDFSLKELRAITGLRILGNLYVEFMPIDSVLEEQFEEFRLLYFHLVAFYDFLKEKEGSKVRCRSWKSGSILSSNFFDSGESSESTTQEARAKNLDSKKIFAMRENLKELFASTDAIHSDIAL</sequence>
<dbReference type="EMBL" id="CM056818">
    <property type="protein sequence ID" value="KAJ8622124.1"/>
    <property type="molecule type" value="Genomic_DNA"/>
</dbReference>
<name>A0ACC2KME4_PERAE</name>
<organism evidence="1 2">
    <name type="scientific">Persea americana</name>
    <name type="common">Avocado</name>
    <dbReference type="NCBI Taxonomy" id="3435"/>
    <lineage>
        <taxon>Eukaryota</taxon>
        <taxon>Viridiplantae</taxon>
        <taxon>Streptophyta</taxon>
        <taxon>Embryophyta</taxon>
        <taxon>Tracheophyta</taxon>
        <taxon>Spermatophyta</taxon>
        <taxon>Magnoliopsida</taxon>
        <taxon>Magnoliidae</taxon>
        <taxon>Laurales</taxon>
        <taxon>Lauraceae</taxon>
        <taxon>Persea</taxon>
    </lineage>
</organism>
<reference evidence="1 2" key="1">
    <citation type="journal article" date="2022" name="Hortic Res">
        <title>A haplotype resolved chromosomal level avocado genome allows analysis of novel avocado genes.</title>
        <authorList>
            <person name="Nath O."/>
            <person name="Fletcher S.J."/>
            <person name="Hayward A."/>
            <person name="Shaw L.M."/>
            <person name="Masouleh A.K."/>
            <person name="Furtado A."/>
            <person name="Henry R.J."/>
            <person name="Mitter N."/>
        </authorList>
    </citation>
    <scope>NUCLEOTIDE SEQUENCE [LARGE SCALE GENOMIC DNA]</scope>
    <source>
        <strain evidence="2">cv. Hass</strain>
    </source>
</reference>
<evidence type="ECO:0000313" key="2">
    <source>
        <dbReference type="Proteomes" id="UP001234297"/>
    </source>
</evidence>
<dbReference type="Proteomes" id="UP001234297">
    <property type="component" value="Chromosome 10"/>
</dbReference>
<protein>
    <submittedName>
        <fullName evidence="1">Uncharacterized protein</fullName>
    </submittedName>
</protein>
<gene>
    <name evidence="1" type="ORF">MRB53_030653</name>
</gene>
<evidence type="ECO:0000313" key="1">
    <source>
        <dbReference type="EMBL" id="KAJ8622124.1"/>
    </source>
</evidence>
<comment type="caution">
    <text evidence="1">The sequence shown here is derived from an EMBL/GenBank/DDBJ whole genome shotgun (WGS) entry which is preliminary data.</text>
</comment>
<proteinExistence type="predicted"/>